<proteinExistence type="predicted"/>
<evidence type="ECO:0000313" key="1">
    <source>
        <dbReference type="EMBL" id="KAJ3499676.1"/>
    </source>
</evidence>
<accession>A0ACC1RA10</accession>
<reference evidence="1" key="1">
    <citation type="submission" date="2022-07" db="EMBL/GenBank/DDBJ databases">
        <title>Genome Sequence of Lecanicillium saksenae.</title>
        <authorList>
            <person name="Buettner E."/>
        </authorList>
    </citation>
    <scope>NUCLEOTIDE SEQUENCE</scope>
    <source>
        <strain evidence="1">VT-O1</strain>
    </source>
</reference>
<gene>
    <name evidence="1" type="ORF">NLG97_g147</name>
</gene>
<dbReference type="Proteomes" id="UP001148737">
    <property type="component" value="Unassembled WGS sequence"/>
</dbReference>
<keyword evidence="2" id="KW-1185">Reference proteome</keyword>
<organism evidence="1 2">
    <name type="scientific">Lecanicillium saksenae</name>
    <dbReference type="NCBI Taxonomy" id="468837"/>
    <lineage>
        <taxon>Eukaryota</taxon>
        <taxon>Fungi</taxon>
        <taxon>Dikarya</taxon>
        <taxon>Ascomycota</taxon>
        <taxon>Pezizomycotina</taxon>
        <taxon>Sordariomycetes</taxon>
        <taxon>Hypocreomycetidae</taxon>
        <taxon>Hypocreales</taxon>
        <taxon>Cordycipitaceae</taxon>
        <taxon>Lecanicillium</taxon>
    </lineage>
</organism>
<evidence type="ECO:0000313" key="2">
    <source>
        <dbReference type="Proteomes" id="UP001148737"/>
    </source>
</evidence>
<dbReference type="EMBL" id="JANAKD010000004">
    <property type="protein sequence ID" value="KAJ3499676.1"/>
    <property type="molecule type" value="Genomic_DNA"/>
</dbReference>
<sequence>MQKQFGASMDNLSRRRRSQHHVDAQPGADSAALERMGHKQELKRNFSMISMLGLAFAILNSWTALAASINLALPSGGPSSVLWGLMVAGICNLALAASLAEFLSAYPTAGGQYHWAAIVSWKKVSCGVSYVTGWINVSGWVALSATGGLLASQFIINIIVLLHADYEAKPWHQFLLYSAITLIALLINTFLTRLLPYLTKAAFFWSVAGFVIISITVLACASPNYQSASWVYGEFFNRSGWTDGLAWLLGLLQGAFALTGFDATAHMIEEIPEPHIRGPKIMIYCIAIGMFTGFIFLSCIFFCVTNVEQVIASPRGPLLELFMQATGSHAGSTCLMIFPLICVIFAVTSIMCTSSRMTWAFARDKGMPFSATFAKVHPKLDLPLNALLWTTAWVIAFGLILLGSSAAFNAITSASVVALGITYAIPPTINCLRLRRALPENRAFKLKGAIGWILNIVGIFWTILTTVLFVFPPEIPTTASNMNYCVVAFGVMFFIAGGTWLMGGNRHYHGPQVELHSETIEGVNFVHHGSDKTSGASDEFIEDTKN</sequence>
<name>A0ACC1RA10_9HYPO</name>
<comment type="caution">
    <text evidence="1">The sequence shown here is derived from an EMBL/GenBank/DDBJ whole genome shotgun (WGS) entry which is preliminary data.</text>
</comment>
<protein>
    <submittedName>
        <fullName evidence="1">Uncharacterized protein</fullName>
    </submittedName>
</protein>